<dbReference type="FunFam" id="1.20.1110.10:FF:000006">
    <property type="entry name" value="Phospholipid-transporting ATPase"/>
    <property type="match status" value="1"/>
</dbReference>
<evidence type="ECO:0000256" key="2">
    <source>
        <dbReference type="ARBA" id="ARBA00022692"/>
    </source>
</evidence>
<evidence type="ECO:0000313" key="10">
    <source>
        <dbReference type="EMBL" id="KAK7880413.1"/>
    </source>
</evidence>
<feature type="coiled-coil region" evidence="8">
    <location>
        <begin position="265"/>
        <end position="400"/>
    </location>
</feature>
<feature type="region of interest" description="Disordered" evidence="9">
    <location>
        <begin position="732"/>
        <end position="751"/>
    </location>
</feature>
<sequence>MSLTIFRLFLCRVQVLIPISLFVSIEIVKICQVYFIHNDLDLYDEETDSHLQCRALNITEDLGQMQYIFSDKTGTLTRTRWCSAAAPWPESSTRTTPTTKLRLTKHGSGGSLTHELLRGFLPTYVKALDAIAKHNGILRREIFAGDSARAKCAALKAALDAAVQENQALLSNAEESGLEGALASQRGDAEAEKRLVREEIKAIHQKLLEQISSVVIEDSEKEKQRQRRVEMEAENCRLLEENNTITDACEELQNKLSPLQTEETNRTLRQRNENLHQELQQLSSQVSQMDSERCPAEIEAENQRLLEENEDLEEMCNELQNKLSLSEEERAKREENQTLRQQNVHLHKKLQQLASELPEEDSEQRICELKEENDRILEENAEVEDACKELETKLSHFQAVKEECAKWEEKNEPLRKQNVHMHEKLQELASELPEDNLEQRVGDLEEENSRILEENEDLKNACKELETKLSRFQEVKEECAEWEEKNEILRQHNLHLHEKLQELASKLPEDDLEQRVCELKDENSRILQKNQEIEETCNEIQTELISLESVMKECETLEATNKTLHEQYAHVTEQLRQLYSQLPEEDLEQRRAELNAEKHRMCVQNQAITNGCELLQRKLKHLETVKDDCGKLETEIQTLLVEKTHSGKELDRLLTKIDENKMEERHAQLEEERDREMEQRDALRHKIYKTLMKLAKESCWEKKSETLEVSKRALVKENEQLEKLLDKLTRTHDQMKLNRSHAQRRMKRCSR</sequence>
<evidence type="ECO:0000256" key="8">
    <source>
        <dbReference type="SAM" id="Coils"/>
    </source>
</evidence>
<keyword evidence="6" id="KW-1133">Transmembrane helix</keyword>
<dbReference type="InterPro" id="IPR018303">
    <property type="entry name" value="ATPase_P-typ_P_site"/>
</dbReference>
<comment type="subcellular location">
    <subcellularLocation>
        <location evidence="1">Membrane</location>
        <topology evidence="1">Multi-pass membrane protein</topology>
    </subcellularLocation>
</comment>
<gene>
    <name evidence="10" type="ORF">WMY93_032947</name>
</gene>
<dbReference type="EMBL" id="JBBPFD010000102">
    <property type="protein sequence ID" value="KAK7880413.1"/>
    <property type="molecule type" value="Genomic_DNA"/>
</dbReference>
<evidence type="ECO:0000256" key="6">
    <source>
        <dbReference type="ARBA" id="ARBA00022989"/>
    </source>
</evidence>
<protein>
    <submittedName>
        <fullName evidence="10">Uncharacterized protein</fullName>
    </submittedName>
</protein>
<reference evidence="11" key="1">
    <citation type="submission" date="2024-04" db="EMBL/GenBank/DDBJ databases">
        <title>Salinicola lusitanus LLJ914,a marine bacterium isolated from the Okinawa Trough.</title>
        <authorList>
            <person name="Li J."/>
        </authorList>
    </citation>
    <scope>NUCLEOTIDE SEQUENCE [LARGE SCALE GENOMIC DNA]</scope>
</reference>
<dbReference type="GO" id="GO:0045332">
    <property type="term" value="P:phospholipid translocation"/>
    <property type="evidence" value="ECO:0007669"/>
    <property type="project" value="TreeGrafter"/>
</dbReference>
<keyword evidence="3" id="KW-0547">Nucleotide-binding</keyword>
<proteinExistence type="predicted"/>
<dbReference type="Proteomes" id="UP001460270">
    <property type="component" value="Unassembled WGS sequence"/>
</dbReference>
<dbReference type="GO" id="GO:0005886">
    <property type="term" value="C:plasma membrane"/>
    <property type="evidence" value="ECO:0007669"/>
    <property type="project" value="TreeGrafter"/>
</dbReference>
<evidence type="ECO:0000256" key="5">
    <source>
        <dbReference type="ARBA" id="ARBA00022967"/>
    </source>
</evidence>
<evidence type="ECO:0000256" key="9">
    <source>
        <dbReference type="SAM" id="MobiDB-lite"/>
    </source>
</evidence>
<dbReference type="AlphaFoldDB" id="A0AAW0MQ15"/>
<evidence type="ECO:0000313" key="11">
    <source>
        <dbReference type="Proteomes" id="UP001460270"/>
    </source>
</evidence>
<dbReference type="PANTHER" id="PTHR24092:SF81">
    <property type="entry name" value="PHOSPHOLIPID-TRANSPORTING ATPASE VA"/>
    <property type="match status" value="1"/>
</dbReference>
<dbReference type="FunFam" id="3.40.50.1000:FF:000001">
    <property type="entry name" value="Phospholipid-transporting ATPase IC"/>
    <property type="match status" value="1"/>
</dbReference>
<name>A0AAW0MQ15_9GOBI</name>
<evidence type="ECO:0000256" key="3">
    <source>
        <dbReference type="ARBA" id="ARBA00022741"/>
    </source>
</evidence>
<evidence type="ECO:0000256" key="1">
    <source>
        <dbReference type="ARBA" id="ARBA00004141"/>
    </source>
</evidence>
<feature type="coiled-coil region" evidence="8">
    <location>
        <begin position="434"/>
        <end position="492"/>
    </location>
</feature>
<feature type="compositionally biased region" description="Basic residues" evidence="9">
    <location>
        <begin position="738"/>
        <end position="751"/>
    </location>
</feature>
<keyword evidence="7" id="KW-0472">Membrane</keyword>
<organism evidence="10 11">
    <name type="scientific">Mugilogobius chulae</name>
    <name type="common">yellowstripe goby</name>
    <dbReference type="NCBI Taxonomy" id="88201"/>
    <lineage>
        <taxon>Eukaryota</taxon>
        <taxon>Metazoa</taxon>
        <taxon>Chordata</taxon>
        <taxon>Craniata</taxon>
        <taxon>Vertebrata</taxon>
        <taxon>Euteleostomi</taxon>
        <taxon>Actinopterygii</taxon>
        <taxon>Neopterygii</taxon>
        <taxon>Teleostei</taxon>
        <taxon>Neoteleostei</taxon>
        <taxon>Acanthomorphata</taxon>
        <taxon>Gobiaria</taxon>
        <taxon>Gobiiformes</taxon>
        <taxon>Gobioidei</taxon>
        <taxon>Gobiidae</taxon>
        <taxon>Gobionellinae</taxon>
        <taxon>Mugilogobius</taxon>
    </lineage>
</organism>
<evidence type="ECO:0000256" key="7">
    <source>
        <dbReference type="ARBA" id="ARBA00023136"/>
    </source>
</evidence>
<keyword evidence="4" id="KW-0067">ATP-binding</keyword>
<keyword evidence="8" id="KW-0175">Coiled coil</keyword>
<evidence type="ECO:0000256" key="4">
    <source>
        <dbReference type="ARBA" id="ARBA00022840"/>
    </source>
</evidence>
<dbReference type="PANTHER" id="PTHR24092">
    <property type="entry name" value="PROBABLE PHOSPHOLIPID-TRANSPORTING ATPASE"/>
    <property type="match status" value="1"/>
</dbReference>
<comment type="caution">
    <text evidence="10">The sequence shown here is derived from an EMBL/GenBank/DDBJ whole genome shotgun (WGS) entry which is preliminary data.</text>
</comment>
<dbReference type="PROSITE" id="PS00154">
    <property type="entry name" value="ATPASE_E1_E2"/>
    <property type="match status" value="1"/>
</dbReference>
<keyword evidence="5" id="KW-1278">Translocase</keyword>
<keyword evidence="2" id="KW-0812">Transmembrane</keyword>
<dbReference type="GO" id="GO:0140326">
    <property type="term" value="F:ATPase-coupled intramembrane lipid transporter activity"/>
    <property type="evidence" value="ECO:0007669"/>
    <property type="project" value="TreeGrafter"/>
</dbReference>
<accession>A0AAW0MQ15</accession>
<dbReference type="GO" id="GO:0005524">
    <property type="term" value="F:ATP binding"/>
    <property type="evidence" value="ECO:0007669"/>
    <property type="project" value="UniProtKB-KW"/>
</dbReference>
<keyword evidence="11" id="KW-1185">Reference proteome</keyword>